<keyword evidence="2 4" id="KW-0436">Ligase</keyword>
<dbReference type="InterPro" id="IPR025110">
    <property type="entry name" value="AMP-bd_C"/>
</dbReference>
<evidence type="ECO:0000259" key="3">
    <source>
        <dbReference type="Pfam" id="PF13193"/>
    </source>
</evidence>
<reference evidence="4 5" key="1">
    <citation type="submission" date="2021-06" db="EMBL/GenBank/DDBJ databases">
        <title>Caerostris extrusa draft genome.</title>
        <authorList>
            <person name="Kono N."/>
            <person name="Arakawa K."/>
        </authorList>
    </citation>
    <scope>NUCLEOTIDE SEQUENCE [LARGE SCALE GENOMIC DNA]</scope>
</reference>
<dbReference type="InterPro" id="IPR045851">
    <property type="entry name" value="AMP-bd_C_sf"/>
</dbReference>
<proteinExistence type="inferred from homology"/>
<feature type="domain" description="AMP-binding enzyme C-terminal" evidence="3">
    <location>
        <begin position="26"/>
        <end position="94"/>
    </location>
</feature>
<dbReference type="PANTHER" id="PTHR43201:SF5">
    <property type="entry name" value="MEDIUM-CHAIN ACYL-COA LIGASE ACSF2, MITOCHONDRIAL"/>
    <property type="match status" value="1"/>
</dbReference>
<dbReference type="AlphaFoldDB" id="A0AAV4MSP3"/>
<evidence type="ECO:0000313" key="5">
    <source>
        <dbReference type="Proteomes" id="UP001054945"/>
    </source>
</evidence>
<evidence type="ECO:0000313" key="4">
    <source>
        <dbReference type="EMBL" id="GIX73874.1"/>
    </source>
</evidence>
<gene>
    <name evidence="4" type="primary">acsf2</name>
    <name evidence="4" type="ORF">CEXT_84501</name>
</gene>
<keyword evidence="5" id="KW-1185">Reference proteome</keyword>
<dbReference type="Gene3D" id="3.30.300.30">
    <property type="match status" value="1"/>
</dbReference>
<sequence>MTGWAAGMSRRKLLKSSINHHGSTGTHPAIFLTSVVGVPDKRMGEEICAWISVKENMTLTEEDVKQFCKGKISHFKIPRYIMFVKEFPKTLTGKIKKSEMTRMSIEELKL</sequence>
<dbReference type="Proteomes" id="UP001054945">
    <property type="component" value="Unassembled WGS sequence"/>
</dbReference>
<dbReference type="PANTHER" id="PTHR43201">
    <property type="entry name" value="ACYL-COA SYNTHETASE"/>
    <property type="match status" value="1"/>
</dbReference>
<comment type="similarity">
    <text evidence="1">Belongs to the ATP-dependent AMP-binding enzyme family.</text>
</comment>
<name>A0AAV4MSP3_CAEEX</name>
<organism evidence="4 5">
    <name type="scientific">Caerostris extrusa</name>
    <name type="common">Bark spider</name>
    <name type="synonym">Caerostris bankana</name>
    <dbReference type="NCBI Taxonomy" id="172846"/>
    <lineage>
        <taxon>Eukaryota</taxon>
        <taxon>Metazoa</taxon>
        <taxon>Ecdysozoa</taxon>
        <taxon>Arthropoda</taxon>
        <taxon>Chelicerata</taxon>
        <taxon>Arachnida</taxon>
        <taxon>Araneae</taxon>
        <taxon>Araneomorphae</taxon>
        <taxon>Entelegynae</taxon>
        <taxon>Araneoidea</taxon>
        <taxon>Araneidae</taxon>
        <taxon>Caerostris</taxon>
    </lineage>
</organism>
<evidence type="ECO:0000256" key="1">
    <source>
        <dbReference type="ARBA" id="ARBA00006432"/>
    </source>
</evidence>
<dbReference type="Pfam" id="PF13193">
    <property type="entry name" value="AMP-binding_C"/>
    <property type="match status" value="1"/>
</dbReference>
<dbReference type="EMBL" id="BPLR01002452">
    <property type="protein sequence ID" value="GIX73874.1"/>
    <property type="molecule type" value="Genomic_DNA"/>
</dbReference>
<accession>A0AAV4MSP3</accession>
<comment type="caution">
    <text evidence="4">The sequence shown here is derived from an EMBL/GenBank/DDBJ whole genome shotgun (WGS) entry which is preliminary data.</text>
</comment>
<dbReference type="GO" id="GO:0031956">
    <property type="term" value="F:medium-chain fatty acid-CoA ligase activity"/>
    <property type="evidence" value="ECO:0007669"/>
    <property type="project" value="TreeGrafter"/>
</dbReference>
<dbReference type="SUPFAM" id="SSF56801">
    <property type="entry name" value="Acetyl-CoA synthetase-like"/>
    <property type="match status" value="1"/>
</dbReference>
<evidence type="ECO:0000256" key="2">
    <source>
        <dbReference type="ARBA" id="ARBA00022598"/>
    </source>
</evidence>
<dbReference type="GO" id="GO:0006631">
    <property type="term" value="P:fatty acid metabolic process"/>
    <property type="evidence" value="ECO:0007669"/>
    <property type="project" value="TreeGrafter"/>
</dbReference>
<protein>
    <submittedName>
        <fullName evidence="4">Medium-chain acyl-CoA ligase ACSF2, mitochondrial</fullName>
    </submittedName>
</protein>